<reference evidence="1" key="1">
    <citation type="journal article" date="2020" name="Nature">
        <title>Giant virus diversity and host interactions through global metagenomics.</title>
        <authorList>
            <person name="Schulz F."/>
            <person name="Roux S."/>
            <person name="Paez-Espino D."/>
            <person name="Jungbluth S."/>
            <person name="Walsh D.A."/>
            <person name="Denef V.J."/>
            <person name="McMahon K.D."/>
            <person name="Konstantinidis K.T."/>
            <person name="Eloe-Fadrosh E.A."/>
            <person name="Kyrpides N.C."/>
            <person name="Woyke T."/>
        </authorList>
    </citation>
    <scope>NUCLEOTIDE SEQUENCE</scope>
    <source>
        <strain evidence="1">GVMAG-M-3300014204-73</strain>
    </source>
</reference>
<sequence>MIELIIIFLILVTYLTLIAHRRLSVSQETFTDQTRVPTDQPDTLDWDFHSPKSAIQNFNETTDPRSQQDVNQPKGYNSHQFVDQLQPVPTWVYPYTFINRQFTRILTHLVHQIEKDYNRNARLHERNNQEWRQITDYREGTWDQIDDRIKQLILDIMEQINRRFNLDVPIVEFRRDHIRYHWVSATEVFIILSVYKKYTITDIKYLTDIDPNINQHLKMNFEQDLLIGLDDLDFPSSRNSQHNHSSHIKYLRLPQLNYEQEDIWDDLPYVHEYDTRFYLAKSKDPMYRFMNNTEARDAYIAKINKDKLQTQSRCFPSQLTPQTASVAPQDPLVCDQENGLWDHPCQSDNECPYYQKNQNYPNTWGGCNRQTGYCQMPINVKPLTFHTPANPQDAPCYNCPKGNLGPNSIGPCCQQQVRPDYAFENDLSIRHKNAEILKQQNQKWSAY</sequence>
<dbReference type="AlphaFoldDB" id="A0A6C0BN52"/>
<evidence type="ECO:0000313" key="1">
    <source>
        <dbReference type="EMBL" id="QHS92683.1"/>
    </source>
</evidence>
<dbReference type="EMBL" id="MN739185">
    <property type="protein sequence ID" value="QHS92683.1"/>
    <property type="molecule type" value="Genomic_DNA"/>
</dbReference>
<name>A0A6C0BN52_9ZZZZ</name>
<organism evidence="1">
    <name type="scientific">viral metagenome</name>
    <dbReference type="NCBI Taxonomy" id="1070528"/>
    <lineage>
        <taxon>unclassified sequences</taxon>
        <taxon>metagenomes</taxon>
        <taxon>organismal metagenomes</taxon>
    </lineage>
</organism>
<protein>
    <submittedName>
        <fullName evidence="1">Uncharacterized protein</fullName>
    </submittedName>
</protein>
<proteinExistence type="predicted"/>
<accession>A0A6C0BN52</accession>